<dbReference type="Proteomes" id="UP000002730">
    <property type="component" value="Chromosome"/>
</dbReference>
<dbReference type="KEGG" id="ccb:Clocel_2169"/>
<evidence type="ECO:0000256" key="1">
    <source>
        <dbReference type="ARBA" id="ARBA00022801"/>
    </source>
</evidence>
<evidence type="ECO:0000313" key="3">
    <source>
        <dbReference type="EMBL" id="ADL51912.1"/>
    </source>
</evidence>
<dbReference type="Pfam" id="PF01520">
    <property type="entry name" value="Amidase_3"/>
    <property type="match status" value="1"/>
</dbReference>
<organism evidence="3 4">
    <name type="scientific">Clostridium cellulovorans (strain ATCC 35296 / DSM 3052 / OCM 3 / 743B)</name>
    <dbReference type="NCBI Taxonomy" id="573061"/>
    <lineage>
        <taxon>Bacteria</taxon>
        <taxon>Bacillati</taxon>
        <taxon>Bacillota</taxon>
        <taxon>Clostridia</taxon>
        <taxon>Eubacteriales</taxon>
        <taxon>Clostridiaceae</taxon>
        <taxon>Clostridium</taxon>
    </lineage>
</organism>
<feature type="domain" description="MurNAc-LAA" evidence="2">
    <location>
        <begin position="62"/>
        <end position="170"/>
    </location>
</feature>
<evidence type="ECO:0000259" key="2">
    <source>
        <dbReference type="SMART" id="SM00646"/>
    </source>
</evidence>
<dbReference type="GO" id="GO:0009253">
    <property type="term" value="P:peptidoglycan catabolic process"/>
    <property type="evidence" value="ECO:0007669"/>
    <property type="project" value="InterPro"/>
</dbReference>
<dbReference type="AlphaFoldDB" id="D9SN46"/>
<dbReference type="PANTHER" id="PTHR30404:SF0">
    <property type="entry name" value="N-ACETYLMURAMOYL-L-ALANINE AMIDASE AMIC"/>
    <property type="match status" value="1"/>
</dbReference>
<dbReference type="InterPro" id="IPR050695">
    <property type="entry name" value="N-acetylmuramoyl_amidase_3"/>
</dbReference>
<dbReference type="CDD" id="cd02696">
    <property type="entry name" value="MurNAc-LAA"/>
    <property type="match status" value="1"/>
</dbReference>
<dbReference type="HOGENOM" id="CLU_014322_9_1_9"/>
<dbReference type="GO" id="GO:0030288">
    <property type="term" value="C:outer membrane-bounded periplasmic space"/>
    <property type="evidence" value="ECO:0007669"/>
    <property type="project" value="TreeGrafter"/>
</dbReference>
<dbReference type="GO" id="GO:0008745">
    <property type="term" value="F:N-acetylmuramoyl-L-alanine amidase activity"/>
    <property type="evidence" value="ECO:0007669"/>
    <property type="project" value="InterPro"/>
</dbReference>
<dbReference type="InterPro" id="IPR002508">
    <property type="entry name" value="MurNAc-LAA_cat"/>
</dbReference>
<dbReference type="InterPro" id="IPR036680">
    <property type="entry name" value="SPOR-like_sf"/>
</dbReference>
<dbReference type="SMART" id="SM00646">
    <property type="entry name" value="Ami_3"/>
    <property type="match status" value="1"/>
</dbReference>
<proteinExistence type="predicted"/>
<dbReference type="GO" id="GO:0042834">
    <property type="term" value="F:peptidoglycan binding"/>
    <property type="evidence" value="ECO:0007669"/>
    <property type="project" value="InterPro"/>
</dbReference>
<keyword evidence="4" id="KW-1185">Reference proteome</keyword>
<dbReference type="PANTHER" id="PTHR30404">
    <property type="entry name" value="N-ACETYLMURAMOYL-L-ALANINE AMIDASE"/>
    <property type="match status" value="1"/>
</dbReference>
<dbReference type="STRING" id="573061.Clocel_2169"/>
<dbReference type="Pfam" id="PF05036">
    <property type="entry name" value="SPOR"/>
    <property type="match status" value="1"/>
</dbReference>
<dbReference type="InterPro" id="IPR007730">
    <property type="entry name" value="SPOR-like_dom"/>
</dbReference>
<dbReference type="OrthoDB" id="9772024at2"/>
<dbReference type="SUPFAM" id="SSF53187">
    <property type="entry name" value="Zn-dependent exopeptidases"/>
    <property type="match status" value="1"/>
</dbReference>
<dbReference type="RefSeq" id="WP_010076868.1">
    <property type="nucleotide sequence ID" value="NC_014393.1"/>
</dbReference>
<gene>
    <name evidence="3" type="ordered locus">Clocel_2169</name>
</gene>
<dbReference type="eggNOG" id="COG0860">
    <property type="taxonomic scope" value="Bacteria"/>
</dbReference>
<dbReference type="Gene3D" id="3.40.630.40">
    <property type="entry name" value="Zn-dependent exopeptidases"/>
    <property type="match status" value="1"/>
</dbReference>
<protein>
    <submittedName>
        <fullName evidence="3">Cell wall hydrolase/autolysin</fullName>
    </submittedName>
</protein>
<reference evidence="3 4" key="1">
    <citation type="submission" date="2010-08" db="EMBL/GenBank/DDBJ databases">
        <title>Complete sequence of Clostridium cellulovorans 743B.</title>
        <authorList>
            <consortium name="US DOE Joint Genome Institute"/>
            <person name="Lucas S."/>
            <person name="Copeland A."/>
            <person name="Lapidus A."/>
            <person name="Cheng J.-F."/>
            <person name="Bruce D."/>
            <person name="Goodwin L."/>
            <person name="Pitluck S."/>
            <person name="Chertkov O."/>
            <person name="Detter J.C."/>
            <person name="Han C."/>
            <person name="Tapia R."/>
            <person name="Land M."/>
            <person name="Hauser L."/>
            <person name="Chang Y.-J."/>
            <person name="Jeffries C."/>
            <person name="Kyrpides N."/>
            <person name="Ivanova N."/>
            <person name="Mikhailova N."/>
            <person name="Hemme C.L."/>
            <person name="Woyke T."/>
        </authorList>
    </citation>
    <scope>NUCLEOTIDE SEQUENCE [LARGE SCALE GENOMIC DNA]</scope>
    <source>
        <strain evidence="4">ATCC 35296 / DSM 3052 / OCM 3 / 743B</strain>
    </source>
</reference>
<dbReference type="Gene3D" id="3.30.70.1070">
    <property type="entry name" value="Sporulation related repeat"/>
    <property type="match status" value="1"/>
</dbReference>
<dbReference type="EMBL" id="CP002160">
    <property type="protein sequence ID" value="ADL51912.1"/>
    <property type="molecule type" value="Genomic_DNA"/>
</dbReference>
<dbReference type="SUPFAM" id="SSF110997">
    <property type="entry name" value="Sporulation related repeat"/>
    <property type="match status" value="1"/>
</dbReference>
<evidence type="ECO:0000313" key="4">
    <source>
        <dbReference type="Proteomes" id="UP000002730"/>
    </source>
</evidence>
<sequence length="237" mass="26333">MARLCFDYGHGGIDPGAVYNGRCESDDALSLGTEIANRLRTSGVIVDETRTSDIILSLAQRSEYENRNSYDYFISFHRNAFSPEVAFGAETYIYTNPGQAATEMAEKIQNSMVSVGFKNRGVKTADFYVLRETVAPALLIEVGFIDNSNDNRIFDSKRNELILAITNAILSQLGIKAQSSEVTLENPKTIQPITISKNDQKIYRVVSGSYTNRLNAEKQVQKLKASGFEAVIMVYDN</sequence>
<name>D9SN46_CLOC7</name>
<keyword evidence="1 3" id="KW-0378">Hydrolase</keyword>
<accession>D9SN46</accession>